<organism evidence="1 2">
    <name type="scientific">Hermanssonia centrifuga</name>
    <dbReference type="NCBI Taxonomy" id="98765"/>
    <lineage>
        <taxon>Eukaryota</taxon>
        <taxon>Fungi</taxon>
        <taxon>Dikarya</taxon>
        <taxon>Basidiomycota</taxon>
        <taxon>Agaricomycotina</taxon>
        <taxon>Agaricomycetes</taxon>
        <taxon>Polyporales</taxon>
        <taxon>Meruliaceae</taxon>
        <taxon>Hermanssonia</taxon>
    </lineage>
</organism>
<comment type="caution">
    <text evidence="1">The sequence shown here is derived from an EMBL/GenBank/DDBJ whole genome shotgun (WGS) entry which is preliminary data.</text>
</comment>
<keyword evidence="2" id="KW-1185">Reference proteome</keyword>
<proteinExistence type="predicted"/>
<dbReference type="EMBL" id="MLYV02000656">
    <property type="protein sequence ID" value="PSR80380.1"/>
    <property type="molecule type" value="Genomic_DNA"/>
</dbReference>
<gene>
    <name evidence="1" type="ORF">PHLCEN_2v6765</name>
</gene>
<name>A0A2R6NYJ3_9APHY</name>
<reference evidence="1 2" key="1">
    <citation type="submission" date="2018-02" db="EMBL/GenBank/DDBJ databases">
        <title>Genome sequence of the basidiomycete white-rot fungus Phlebia centrifuga.</title>
        <authorList>
            <person name="Granchi Z."/>
            <person name="Peng M."/>
            <person name="de Vries R.P."/>
            <person name="Hilden K."/>
            <person name="Makela M.R."/>
            <person name="Grigoriev I."/>
            <person name="Riley R."/>
        </authorList>
    </citation>
    <scope>NUCLEOTIDE SEQUENCE [LARGE SCALE GENOMIC DNA]</scope>
    <source>
        <strain evidence="1 2">FBCC195</strain>
    </source>
</reference>
<sequence length="65" mass="7198">MSENKSSSSDVQVSAKIIKRLSNCIGPEDWKIEFGTGKAPSSFRRPLRGGQFKCEISRLQALKKA</sequence>
<accession>A0A2R6NYJ3</accession>
<dbReference type="AlphaFoldDB" id="A0A2R6NYJ3"/>
<evidence type="ECO:0000313" key="1">
    <source>
        <dbReference type="EMBL" id="PSR80380.1"/>
    </source>
</evidence>
<dbReference type="Proteomes" id="UP000186601">
    <property type="component" value="Unassembled WGS sequence"/>
</dbReference>
<protein>
    <submittedName>
        <fullName evidence="1">Uncharacterized protein</fullName>
    </submittedName>
</protein>
<evidence type="ECO:0000313" key="2">
    <source>
        <dbReference type="Proteomes" id="UP000186601"/>
    </source>
</evidence>